<evidence type="ECO:0000313" key="3">
    <source>
        <dbReference type="Proteomes" id="UP001430584"/>
    </source>
</evidence>
<dbReference type="EMBL" id="JAJVCZ030000011">
    <property type="protein sequence ID" value="KAL0254453.1"/>
    <property type="molecule type" value="Genomic_DNA"/>
</dbReference>
<feature type="compositionally biased region" description="Polar residues" evidence="1">
    <location>
        <begin position="171"/>
        <end position="182"/>
    </location>
</feature>
<keyword evidence="3" id="KW-1185">Reference proteome</keyword>
<evidence type="ECO:0000313" key="2">
    <source>
        <dbReference type="EMBL" id="KAL0254453.1"/>
    </source>
</evidence>
<feature type="compositionally biased region" description="Basic and acidic residues" evidence="1">
    <location>
        <begin position="1177"/>
        <end position="1186"/>
    </location>
</feature>
<feature type="region of interest" description="Disordered" evidence="1">
    <location>
        <begin position="468"/>
        <end position="508"/>
    </location>
</feature>
<organism evidence="2 3">
    <name type="scientific">Diplodia seriata</name>
    <dbReference type="NCBI Taxonomy" id="420778"/>
    <lineage>
        <taxon>Eukaryota</taxon>
        <taxon>Fungi</taxon>
        <taxon>Dikarya</taxon>
        <taxon>Ascomycota</taxon>
        <taxon>Pezizomycotina</taxon>
        <taxon>Dothideomycetes</taxon>
        <taxon>Dothideomycetes incertae sedis</taxon>
        <taxon>Botryosphaeriales</taxon>
        <taxon>Botryosphaeriaceae</taxon>
        <taxon>Diplodia</taxon>
    </lineage>
</organism>
<reference evidence="2 3" key="1">
    <citation type="submission" date="2024-02" db="EMBL/GenBank/DDBJ databases">
        <title>De novo assembly and annotation of 12 fungi associated with fruit tree decline syndrome in Ontario, Canada.</title>
        <authorList>
            <person name="Sulman M."/>
            <person name="Ellouze W."/>
            <person name="Ilyukhin E."/>
        </authorList>
    </citation>
    <scope>NUCLEOTIDE SEQUENCE [LARGE SCALE GENOMIC DNA]</scope>
    <source>
        <strain evidence="2 3">FDS-637</strain>
    </source>
</reference>
<proteinExistence type="predicted"/>
<feature type="compositionally biased region" description="Acidic residues" evidence="1">
    <location>
        <begin position="1194"/>
        <end position="1212"/>
    </location>
</feature>
<accession>A0ABR3C1E3</accession>
<feature type="region of interest" description="Disordered" evidence="1">
    <location>
        <begin position="644"/>
        <end position="740"/>
    </location>
</feature>
<feature type="compositionally biased region" description="Low complexity" evidence="1">
    <location>
        <begin position="190"/>
        <end position="204"/>
    </location>
</feature>
<feature type="region of interest" description="Disordered" evidence="1">
    <location>
        <begin position="762"/>
        <end position="831"/>
    </location>
</feature>
<protein>
    <submittedName>
        <fullName evidence="2">Uncharacterized protein</fullName>
    </submittedName>
</protein>
<feature type="region of interest" description="Disordered" evidence="1">
    <location>
        <begin position="68"/>
        <end position="99"/>
    </location>
</feature>
<name>A0ABR3C1E3_9PEZI</name>
<feature type="compositionally biased region" description="Polar residues" evidence="1">
    <location>
        <begin position="712"/>
        <end position="731"/>
    </location>
</feature>
<feature type="region of interest" description="Disordered" evidence="1">
    <location>
        <begin position="995"/>
        <end position="1017"/>
    </location>
</feature>
<feature type="region of interest" description="Disordered" evidence="1">
    <location>
        <begin position="1175"/>
        <end position="1212"/>
    </location>
</feature>
<evidence type="ECO:0000256" key="1">
    <source>
        <dbReference type="SAM" id="MobiDB-lite"/>
    </source>
</evidence>
<feature type="compositionally biased region" description="Polar residues" evidence="1">
    <location>
        <begin position="71"/>
        <end position="84"/>
    </location>
</feature>
<dbReference type="RefSeq" id="XP_066628324.1">
    <property type="nucleotide sequence ID" value="XM_066781322.1"/>
</dbReference>
<sequence>MHDEQHRKRQMAVDERIIQERRSIVIKHSTKLRKVLGYVKVDEPFLAPPPLSSADTVSPPIVPSATAFQKGPQSLSTTTASTEWAPTAADLGKDEPTPLLPEAAASMTELMGNDFLPHPSTHSKEQSNVHSSSKEHSGHHAPAGPAKRKYHPDLLTFTFPAAPPSEDMTEFQMSDSVSTAGDNPQAFRDASTPAPSFSPQSAASSEFNIWEDKDDVDAEGEYCESEQETVQNNVISDVSLKHKGTSGKDGNTSQSLPQYHPAPQPARQPATQCNVVPNLEDVFDQWFRFGRKNWEGLRLLEPREIPIESITARTVPCFEPYVPKELREKPVKLFTIAAKHDAAEIKMFEVEVLPESEKAHKALFKLNDRGAYHETETVNSNVWTVLFIREKAPRFMGYGFKGSGKPEEDETGTGVHVAKKIRRGQGPDVEEAPMLGEDSTHHSWQIVAWPSVHTSRVLEVLGPVRGNKVEEMDNSKTPQGKPATTGRPPLAPKITQVGQTPPPQGTGRVYLKDAQAYTEYKTTARARAEMKQQFAGDGVFEDGENSPFPLQDPFCFKVVDAIKGHVTKKSAGMSGLTINDDGGDHNSVPVREMQRFTCLRFQRGGTYPLLTGKGVDLNYWNTFCEYFCKGEVQLEVFSPADGEPVALSEEEQQRRQSTGPSDTLSQGATKINHAHRASNSRVGAFRTGGRTSDTPIPEPMRSAMESNRVDQPDSTPLLQRQNTPYGTQNGPPQHGTRDGYRFESNAQNMWRHKSLHELPLLSKPSLHPQHSRVNSASDGGFTVRPQHRDHHRDTSAESIKVFADADADADAPTDTPTAKRQPFGRAFGDGPSRADPLLHGWQMEMLDALGDHRGPAWNGWTDRSINHGNRMRQIEINSARIAEEAFYCPSKMVRVLHDDRALRDGNVMVQHYEAEAERRHADYENLKKLGWYRQQVADDDEGLRKREQHFQPLEYMEDVRSKATQRECEKGRMSPSAGLRVLRNTLRVGESQKLEELRQQQQEEHQRRQEEHRKLIQQQLQEQSRLQALGAYGGQDRTYGSHHQQHRQQAQHVPGSYGQSFAPSTFSYGGAPQQQERHSATVGGHGYHHATLIKASSVPPNMTYAQHGPYSGPSQPTYGRVQQQHIGQNFNGQIDAPLPPVTQQQERAPPSAAAAAAAGPSYFVWGHVPSAMAAAAEETRANDGKAIKSSWAAVEDEDDDDSEDDYFENGWY</sequence>
<dbReference type="Proteomes" id="UP001430584">
    <property type="component" value="Unassembled WGS sequence"/>
</dbReference>
<feature type="compositionally biased region" description="Acidic residues" evidence="1">
    <location>
        <begin position="217"/>
        <end position="227"/>
    </location>
</feature>
<feature type="compositionally biased region" description="Polar residues" evidence="1">
    <location>
        <begin position="1057"/>
        <end position="1067"/>
    </location>
</feature>
<dbReference type="GeneID" id="92014013"/>
<gene>
    <name evidence="2" type="ORF">SLS55_009928</name>
</gene>
<feature type="region of interest" description="Disordered" evidence="1">
    <location>
        <begin position="1033"/>
        <end position="1076"/>
    </location>
</feature>
<feature type="compositionally biased region" description="Basic and acidic residues" evidence="1">
    <location>
        <begin position="122"/>
        <end position="138"/>
    </location>
</feature>
<feature type="region of interest" description="Disordered" evidence="1">
    <location>
        <begin position="217"/>
        <end position="270"/>
    </location>
</feature>
<feature type="region of interest" description="Disordered" evidence="1">
    <location>
        <begin position="112"/>
        <end position="204"/>
    </location>
</feature>
<feature type="compositionally biased region" description="Polar residues" evidence="1">
    <location>
        <begin position="655"/>
        <end position="669"/>
    </location>
</feature>
<feature type="compositionally biased region" description="Basic and acidic residues" evidence="1">
    <location>
        <begin position="995"/>
        <end position="1014"/>
    </location>
</feature>
<comment type="caution">
    <text evidence="2">The sequence shown here is derived from an EMBL/GenBank/DDBJ whole genome shotgun (WGS) entry which is preliminary data.</text>
</comment>